<accession>A0A6G9XYF5</accession>
<sequence length="49" mass="5582">MCSATSRYLLRDLGSSAVNDYGDLHREFHEIVLIDKKERSVLLTVLSDD</sequence>
<gene>
    <name evidence="1" type="ORF">F5X71_29945</name>
</gene>
<name>A0A6G9XYF5_NOCBR</name>
<organism evidence="1 2">
    <name type="scientific">Nocardia brasiliensis</name>
    <dbReference type="NCBI Taxonomy" id="37326"/>
    <lineage>
        <taxon>Bacteria</taxon>
        <taxon>Bacillati</taxon>
        <taxon>Actinomycetota</taxon>
        <taxon>Actinomycetes</taxon>
        <taxon>Mycobacteriales</taxon>
        <taxon>Nocardiaceae</taxon>
        <taxon>Nocardia</taxon>
    </lineage>
</organism>
<reference evidence="1 2" key="1">
    <citation type="journal article" date="2019" name="ACS Chem. Biol.">
        <title>Identification and Mobilization of a Cryptic Antibiotic Biosynthesis Gene Locus from a Human-Pathogenic Nocardia Isolate.</title>
        <authorList>
            <person name="Herisse M."/>
            <person name="Ishida K."/>
            <person name="Porter J.L."/>
            <person name="Howden B."/>
            <person name="Hertweck C."/>
            <person name="Stinear T.P."/>
            <person name="Pidot S.J."/>
        </authorList>
    </citation>
    <scope>NUCLEOTIDE SEQUENCE [LARGE SCALE GENOMIC DNA]</scope>
    <source>
        <strain evidence="1 2">AUSMDU00024985</strain>
    </source>
</reference>
<evidence type="ECO:0000313" key="2">
    <source>
        <dbReference type="Proteomes" id="UP000501705"/>
    </source>
</evidence>
<dbReference type="AlphaFoldDB" id="A0A6G9XYF5"/>
<dbReference type="EMBL" id="CP046171">
    <property type="protein sequence ID" value="QIS05972.1"/>
    <property type="molecule type" value="Genomic_DNA"/>
</dbReference>
<proteinExistence type="predicted"/>
<dbReference type="Proteomes" id="UP000501705">
    <property type="component" value="Chromosome"/>
</dbReference>
<protein>
    <submittedName>
        <fullName evidence="1">Uncharacterized protein</fullName>
    </submittedName>
</protein>
<dbReference type="RefSeq" id="WP_167465023.1">
    <property type="nucleotide sequence ID" value="NZ_CP046171.1"/>
</dbReference>
<evidence type="ECO:0000313" key="1">
    <source>
        <dbReference type="EMBL" id="QIS05972.1"/>
    </source>
</evidence>